<protein>
    <submittedName>
        <fullName evidence="8">Putative outer membrane starch-binding protein</fullName>
    </submittedName>
</protein>
<comment type="subcellular location">
    <subcellularLocation>
        <location evidence="1">Cell outer membrane</location>
    </subcellularLocation>
</comment>
<comment type="caution">
    <text evidence="8">The sequence shown here is derived from an EMBL/GenBank/DDBJ whole genome shotgun (WGS) entry which is preliminary data.</text>
</comment>
<reference evidence="8 9" key="1">
    <citation type="submission" date="2019-03" db="EMBL/GenBank/DDBJ databases">
        <title>Genomic Encyclopedia of Type Strains, Phase IV (KMG-IV): sequencing the most valuable type-strain genomes for metagenomic binning, comparative biology and taxonomic classification.</title>
        <authorList>
            <person name="Goeker M."/>
        </authorList>
    </citation>
    <scope>NUCLEOTIDE SEQUENCE [LARGE SCALE GENOMIC DNA]</scope>
    <source>
        <strain evidence="8 9">DSM 21100</strain>
    </source>
</reference>
<evidence type="ECO:0000256" key="1">
    <source>
        <dbReference type="ARBA" id="ARBA00004442"/>
    </source>
</evidence>
<keyword evidence="9" id="KW-1185">Reference proteome</keyword>
<organism evidence="8 9">
    <name type="scientific">Anseongella ginsenosidimutans</name>
    <dbReference type="NCBI Taxonomy" id="496056"/>
    <lineage>
        <taxon>Bacteria</taxon>
        <taxon>Pseudomonadati</taxon>
        <taxon>Bacteroidota</taxon>
        <taxon>Sphingobacteriia</taxon>
        <taxon>Sphingobacteriales</taxon>
        <taxon>Sphingobacteriaceae</taxon>
        <taxon>Anseongella</taxon>
    </lineage>
</organism>
<dbReference type="GO" id="GO:0009279">
    <property type="term" value="C:cell outer membrane"/>
    <property type="evidence" value="ECO:0007669"/>
    <property type="project" value="UniProtKB-SubCell"/>
</dbReference>
<dbReference type="Gene3D" id="1.25.40.390">
    <property type="match status" value="1"/>
</dbReference>
<dbReference type="Pfam" id="PF14322">
    <property type="entry name" value="SusD-like_3"/>
    <property type="match status" value="1"/>
</dbReference>
<dbReference type="InterPro" id="IPR012944">
    <property type="entry name" value="SusD_RagB_dom"/>
</dbReference>
<name>A0A4R3KN57_9SPHI</name>
<sequence length="616" mass="70622">MCACTSCNYLDVVPDNVATLDNAFNMRSSAERYLFTCYSWLPSEGEYMGGNPALTAGDEMWFLTNRPDEQYAWRIATGNQNVANPLVNFWSGTNGGKNMYRGIRECNIFLENIESVPDMSASEKAVWTAEVKFLKAYYHFLLFRMYGPIPLIRENIPVSASVEEVKSVFRDPVDGCIDYIVELLDEAIAALPDAVQFDIQEGGRVTRPIALTLKAYVLVTAASPLYNGNTDFASYKDPDGQLFFNQTYDPQKWQRAVNACKEAIDVCHATGRELYEFQPASGEDLSEETITELSVRNPLTQRWNSEQIWTNTNSIGGIIQSAAQPKLLSGSSMPRSRLSPPIKIAELFYTENGVPINEDKAYRYEDRYSLKQSEESDRLYLKPGEEIPVLHFDREPRFYAFLGFDQGRWYGTGWYSDDDNMYVDAKSGGIASSAGLNNRSATGYWPKKLVNYLNVATPNAYNLQNYPWPTFRLADLYLLYAEALNEANGPGAEVYHWLNLIRDRAGLPTVEDAWTNHSTQPAKYTTQQGLREIIHQERMIELLFEGHRYWDLKRWKKAPQVLSQPITGWDIYQEDAATYYRVRLIFNQQFRMRDYFWPVRESELLINRNLVQSPGW</sequence>
<keyword evidence="3" id="KW-0732">Signal</keyword>
<dbReference type="Proteomes" id="UP000295807">
    <property type="component" value="Unassembled WGS sequence"/>
</dbReference>
<dbReference type="InterPro" id="IPR033985">
    <property type="entry name" value="SusD-like_N"/>
</dbReference>
<dbReference type="AlphaFoldDB" id="A0A4R3KN57"/>
<dbReference type="InterPro" id="IPR011990">
    <property type="entry name" value="TPR-like_helical_dom_sf"/>
</dbReference>
<dbReference type="Pfam" id="PF07980">
    <property type="entry name" value="SusD_RagB"/>
    <property type="match status" value="1"/>
</dbReference>
<keyword evidence="5" id="KW-0998">Cell outer membrane</keyword>
<evidence type="ECO:0000256" key="4">
    <source>
        <dbReference type="ARBA" id="ARBA00023136"/>
    </source>
</evidence>
<dbReference type="SUPFAM" id="SSF48452">
    <property type="entry name" value="TPR-like"/>
    <property type="match status" value="1"/>
</dbReference>
<feature type="domain" description="RagB/SusD" evidence="6">
    <location>
        <begin position="325"/>
        <end position="616"/>
    </location>
</feature>
<accession>A0A4R3KN57</accession>
<evidence type="ECO:0000313" key="8">
    <source>
        <dbReference type="EMBL" id="TCS85881.1"/>
    </source>
</evidence>
<evidence type="ECO:0000256" key="5">
    <source>
        <dbReference type="ARBA" id="ARBA00023237"/>
    </source>
</evidence>
<comment type="similarity">
    <text evidence="2">Belongs to the SusD family.</text>
</comment>
<dbReference type="EMBL" id="SMAD01000010">
    <property type="protein sequence ID" value="TCS85881.1"/>
    <property type="molecule type" value="Genomic_DNA"/>
</dbReference>
<proteinExistence type="inferred from homology"/>
<keyword evidence="4" id="KW-0472">Membrane</keyword>
<evidence type="ECO:0000313" key="9">
    <source>
        <dbReference type="Proteomes" id="UP000295807"/>
    </source>
</evidence>
<evidence type="ECO:0000259" key="6">
    <source>
        <dbReference type="Pfam" id="PF07980"/>
    </source>
</evidence>
<gene>
    <name evidence="8" type="ORF">EDD80_11079</name>
</gene>
<evidence type="ECO:0000259" key="7">
    <source>
        <dbReference type="Pfam" id="PF14322"/>
    </source>
</evidence>
<evidence type="ECO:0000256" key="3">
    <source>
        <dbReference type="ARBA" id="ARBA00022729"/>
    </source>
</evidence>
<feature type="domain" description="SusD-like N-terminal" evidence="7">
    <location>
        <begin position="9"/>
        <end position="196"/>
    </location>
</feature>
<evidence type="ECO:0000256" key="2">
    <source>
        <dbReference type="ARBA" id="ARBA00006275"/>
    </source>
</evidence>